<dbReference type="InterPro" id="IPR027417">
    <property type="entry name" value="P-loop_NTPase"/>
</dbReference>
<protein>
    <recommendedName>
        <fullName evidence="1">DNA helicase Pif1-like 2B domain-containing protein</fullName>
    </recommendedName>
</protein>
<evidence type="ECO:0000313" key="3">
    <source>
        <dbReference type="Proteomes" id="UP000792457"/>
    </source>
</evidence>
<sequence length="245" mass="27963">MRVRQQGEESSDKFEKQLLCLGEGKFPSHPVTGLISFPEDFCEMLSPIQEVVDKVFPDILNNFQNHQWLRERAILALKNDNVDYVNLKIQDRLPGITSEYKSIDTVLDDEQALNYPTEFPNSLEPPGIPPHKLILKRGSVILLLRNIDPPKLYNGTRICLKHLMLNVIEATILTGNSKAENVFIPRIPLIPSDIPFTFQRLQFPVRLAFAMTLYVACSRVGTPKNLHMYAPEGKTKNIVYHRALE</sequence>
<comment type="caution">
    <text evidence="2">The sequence shown here is derived from an EMBL/GenBank/DDBJ whole genome shotgun (WGS) entry which is preliminary data.</text>
</comment>
<reference evidence="2" key="1">
    <citation type="submission" date="2013-04" db="EMBL/GenBank/DDBJ databases">
        <authorList>
            <person name="Qu J."/>
            <person name="Murali S.C."/>
            <person name="Bandaranaike D."/>
            <person name="Bellair M."/>
            <person name="Blankenburg K."/>
            <person name="Chao H."/>
            <person name="Dinh H."/>
            <person name="Doddapaneni H."/>
            <person name="Downs B."/>
            <person name="Dugan-Rocha S."/>
            <person name="Elkadiri S."/>
            <person name="Gnanaolivu R.D."/>
            <person name="Hernandez B."/>
            <person name="Javaid M."/>
            <person name="Jayaseelan J.C."/>
            <person name="Lee S."/>
            <person name="Li M."/>
            <person name="Ming W."/>
            <person name="Munidasa M."/>
            <person name="Muniz J."/>
            <person name="Nguyen L."/>
            <person name="Ongeri F."/>
            <person name="Osuji N."/>
            <person name="Pu L.-L."/>
            <person name="Puazo M."/>
            <person name="Qu C."/>
            <person name="Quiroz J."/>
            <person name="Raj R."/>
            <person name="Weissenberger G."/>
            <person name="Xin Y."/>
            <person name="Zou X."/>
            <person name="Han Y."/>
            <person name="Richards S."/>
            <person name="Worley K."/>
            <person name="Muzny D."/>
            <person name="Gibbs R."/>
        </authorList>
    </citation>
    <scope>NUCLEOTIDE SEQUENCE</scope>
    <source>
        <strain evidence="2">Sampled in the wild</strain>
    </source>
</reference>
<keyword evidence="3" id="KW-1185">Reference proteome</keyword>
<name>A0A8K0KTH1_LADFU</name>
<dbReference type="AlphaFoldDB" id="A0A8K0KTH1"/>
<dbReference type="PANTHER" id="PTHR10492:SF95">
    <property type="entry name" value="HELITRON HELICASE-LIKE DOMAIN-CONTAINING PROTEIN"/>
    <property type="match status" value="1"/>
</dbReference>
<evidence type="ECO:0000259" key="1">
    <source>
        <dbReference type="Pfam" id="PF21530"/>
    </source>
</evidence>
<gene>
    <name evidence="2" type="ORF">J437_LFUL019013</name>
</gene>
<proteinExistence type="predicted"/>
<accession>A0A8K0KTH1</accession>
<feature type="domain" description="DNA helicase Pif1-like 2B" evidence="1">
    <location>
        <begin position="118"/>
        <end position="159"/>
    </location>
</feature>
<dbReference type="SUPFAM" id="SSF52540">
    <property type="entry name" value="P-loop containing nucleoside triphosphate hydrolases"/>
    <property type="match status" value="1"/>
</dbReference>
<reference evidence="2" key="2">
    <citation type="submission" date="2017-10" db="EMBL/GenBank/DDBJ databases">
        <title>Ladona fulva Genome sequencing and assembly.</title>
        <authorList>
            <person name="Murali S."/>
            <person name="Richards S."/>
            <person name="Bandaranaike D."/>
            <person name="Bellair M."/>
            <person name="Blankenburg K."/>
            <person name="Chao H."/>
            <person name="Dinh H."/>
            <person name="Doddapaneni H."/>
            <person name="Dugan-Rocha S."/>
            <person name="Elkadiri S."/>
            <person name="Gnanaolivu R."/>
            <person name="Hernandez B."/>
            <person name="Skinner E."/>
            <person name="Javaid M."/>
            <person name="Lee S."/>
            <person name="Li M."/>
            <person name="Ming W."/>
            <person name="Munidasa M."/>
            <person name="Muniz J."/>
            <person name="Nguyen L."/>
            <person name="Hughes D."/>
            <person name="Osuji N."/>
            <person name="Pu L.-L."/>
            <person name="Puazo M."/>
            <person name="Qu C."/>
            <person name="Quiroz J."/>
            <person name="Raj R."/>
            <person name="Weissenberger G."/>
            <person name="Xin Y."/>
            <person name="Zou X."/>
            <person name="Han Y."/>
            <person name="Worley K."/>
            <person name="Muzny D."/>
            <person name="Gibbs R."/>
        </authorList>
    </citation>
    <scope>NUCLEOTIDE SEQUENCE</scope>
    <source>
        <strain evidence="2">Sampled in the wild</strain>
    </source>
</reference>
<evidence type="ECO:0000313" key="2">
    <source>
        <dbReference type="EMBL" id="KAG8239490.1"/>
    </source>
</evidence>
<dbReference type="PANTHER" id="PTHR10492">
    <property type="match status" value="1"/>
</dbReference>
<dbReference type="EMBL" id="KZ309674">
    <property type="protein sequence ID" value="KAG8239490.1"/>
    <property type="molecule type" value="Genomic_DNA"/>
</dbReference>
<organism evidence="2 3">
    <name type="scientific">Ladona fulva</name>
    <name type="common">Scarce chaser dragonfly</name>
    <name type="synonym">Libellula fulva</name>
    <dbReference type="NCBI Taxonomy" id="123851"/>
    <lineage>
        <taxon>Eukaryota</taxon>
        <taxon>Metazoa</taxon>
        <taxon>Ecdysozoa</taxon>
        <taxon>Arthropoda</taxon>
        <taxon>Hexapoda</taxon>
        <taxon>Insecta</taxon>
        <taxon>Pterygota</taxon>
        <taxon>Palaeoptera</taxon>
        <taxon>Odonata</taxon>
        <taxon>Epiprocta</taxon>
        <taxon>Anisoptera</taxon>
        <taxon>Libelluloidea</taxon>
        <taxon>Libellulidae</taxon>
        <taxon>Ladona</taxon>
    </lineage>
</organism>
<dbReference type="InterPro" id="IPR049163">
    <property type="entry name" value="Pif1-like_2B_dom"/>
</dbReference>
<dbReference type="Pfam" id="PF21530">
    <property type="entry name" value="Pif1_2B_dom"/>
    <property type="match status" value="1"/>
</dbReference>
<dbReference type="OrthoDB" id="272985at2759"/>
<dbReference type="Proteomes" id="UP000792457">
    <property type="component" value="Unassembled WGS sequence"/>
</dbReference>